<feature type="transmembrane region" description="Helical" evidence="1">
    <location>
        <begin position="188"/>
        <end position="206"/>
    </location>
</feature>
<accession>A0A126JIA2</accession>
<reference evidence="3" key="1">
    <citation type="journal article" date="2016" name="Genome Biol. Evol.">
        <title>Evolution of chromosomal Clostridium botulinum type E neurotoxin gene clusters: evidence provided by their rare plasmid borne counterparts.</title>
        <authorList>
            <person name="Carter A.T."/>
            <person name="Austin J.W."/>
            <person name="Weedmark K.A."/>
            <person name="Peck M.W."/>
        </authorList>
    </citation>
    <scope>NUCLEOTIDE SEQUENCE</scope>
    <source>
        <strain evidence="2">INGR16-02E1</strain>
        <strain evidence="3">ST0210E1</strain>
        <plasmid evidence="2">pINGR16-02E1</plasmid>
        <plasmid evidence="3">pST0210E1</plasmid>
    </source>
</reference>
<feature type="transmembrane region" description="Helical" evidence="1">
    <location>
        <begin position="106"/>
        <end position="126"/>
    </location>
</feature>
<proteinExistence type="predicted"/>
<feature type="transmembrane region" description="Helical" evidence="1">
    <location>
        <begin position="138"/>
        <end position="162"/>
    </location>
</feature>
<feature type="transmembrane region" description="Helical" evidence="1">
    <location>
        <begin position="218"/>
        <end position="240"/>
    </location>
</feature>
<dbReference type="AlphaFoldDB" id="A0A126JIA2"/>
<sequence>MISIIQIIKEKKKLIVSLLIVISMINLNFVVFAADKKKTDLEIKLEQQEQQMKSDIGNGIVPKDDDFLDNALDAVQNAEYKGFDVEKKTNSIINFINTFVVKSRSVVIISYGVLIIIMSIYMSTIGSKSINKRRNGMLIILGNTILFLVFINMPLFIIYFTIAKNNIGEGISIYSRILNILEFFRDNSFIISMLLAYLGVSKLIISKNNLPIRHQGKYLLKASVILLIVLNLVPIAIKFII</sequence>
<name>A0A126JIA2_CLOBO</name>
<geneLocation type="plasmid" evidence="2">
    <name>pINGR16-02E1</name>
</geneLocation>
<dbReference type="RefSeq" id="WP_172688021.1">
    <property type="nucleotide sequence ID" value="NZ_JACBBU010000011.1"/>
</dbReference>
<keyword evidence="1" id="KW-0472">Membrane</keyword>
<keyword evidence="3" id="KW-0614">Plasmid</keyword>
<geneLocation type="plasmid" evidence="3">
    <name>pST0210E1</name>
</geneLocation>
<evidence type="ECO:0000313" key="2">
    <source>
        <dbReference type="EMBL" id="ALT05419.1"/>
    </source>
</evidence>
<evidence type="ECO:0000256" key="1">
    <source>
        <dbReference type="SAM" id="Phobius"/>
    </source>
</evidence>
<keyword evidence="1" id="KW-1133">Transmembrane helix</keyword>
<keyword evidence="1" id="KW-0812">Transmembrane</keyword>
<protein>
    <submittedName>
        <fullName evidence="3">Uncharacterized protein</fullName>
    </submittedName>
</protein>
<feature type="transmembrane region" description="Helical" evidence="1">
    <location>
        <begin position="14"/>
        <end position="34"/>
    </location>
</feature>
<dbReference type="EMBL" id="KT897276">
    <property type="protein sequence ID" value="ALT05419.1"/>
    <property type="molecule type" value="Genomic_DNA"/>
</dbReference>
<evidence type="ECO:0000313" key="3">
    <source>
        <dbReference type="EMBL" id="ALT05517.1"/>
    </source>
</evidence>
<dbReference type="EMBL" id="KT897277">
    <property type="protein sequence ID" value="ALT05517.1"/>
    <property type="molecule type" value="Genomic_DNA"/>
</dbReference>
<organism evidence="3">
    <name type="scientific">Clostridium botulinum</name>
    <dbReference type="NCBI Taxonomy" id="1491"/>
    <lineage>
        <taxon>Bacteria</taxon>
        <taxon>Bacillati</taxon>
        <taxon>Bacillota</taxon>
        <taxon>Clostridia</taxon>
        <taxon>Eubacteriales</taxon>
        <taxon>Clostridiaceae</taxon>
        <taxon>Clostridium</taxon>
    </lineage>
</organism>